<dbReference type="InterPro" id="IPR036390">
    <property type="entry name" value="WH_DNA-bd_sf"/>
</dbReference>
<dbReference type="InterPro" id="IPR036388">
    <property type="entry name" value="WH-like_DNA-bd_sf"/>
</dbReference>
<reference evidence="3 4" key="1">
    <citation type="submission" date="2014-07" db="EMBL/GenBank/DDBJ databases">
        <title>Tepidicaulis marinum gen. nov., sp. nov., a novel marine bacterium denitrifying nitrate to nitrous oxide strictly under microaerobic conditions.</title>
        <authorList>
            <person name="Takeuchi M."/>
            <person name="Yamagishi T."/>
            <person name="Kamagata Y."/>
            <person name="Oshima K."/>
            <person name="Hattori M."/>
            <person name="Katayama T."/>
            <person name="Hanada S."/>
            <person name="Tamaki H."/>
            <person name="Marumo K."/>
            <person name="Maeda H."/>
            <person name="Nedachi M."/>
            <person name="Iwasaki W."/>
            <person name="Suwa Y."/>
            <person name="Sakata S."/>
        </authorList>
    </citation>
    <scope>NUCLEOTIDE SEQUENCE [LARGE SCALE GENOMIC DNA]</scope>
    <source>
        <strain evidence="3 4">MA2</strain>
    </source>
</reference>
<dbReference type="AlphaFoldDB" id="A0A081B785"/>
<dbReference type="eggNOG" id="COG2378">
    <property type="taxonomic scope" value="Bacteria"/>
</dbReference>
<dbReference type="InterPro" id="IPR013196">
    <property type="entry name" value="HTH_11"/>
</dbReference>
<comment type="caution">
    <text evidence="3">The sequence shown here is derived from an EMBL/GenBank/DDBJ whole genome shotgun (WGS) entry which is preliminary data.</text>
</comment>
<feature type="domain" description="WYL" evidence="2">
    <location>
        <begin position="138"/>
        <end position="202"/>
    </location>
</feature>
<dbReference type="InterPro" id="IPR026881">
    <property type="entry name" value="WYL_dom"/>
</dbReference>
<dbReference type="RefSeq" id="WP_045442152.1">
    <property type="nucleotide sequence ID" value="NZ_BBIO01000001.1"/>
</dbReference>
<organism evidence="3 4">
    <name type="scientific">Tepidicaulis marinus</name>
    <dbReference type="NCBI Taxonomy" id="1333998"/>
    <lineage>
        <taxon>Bacteria</taxon>
        <taxon>Pseudomonadati</taxon>
        <taxon>Pseudomonadota</taxon>
        <taxon>Alphaproteobacteria</taxon>
        <taxon>Hyphomicrobiales</taxon>
        <taxon>Parvibaculaceae</taxon>
        <taxon>Tepidicaulis</taxon>
    </lineage>
</organism>
<dbReference type="SUPFAM" id="SSF46785">
    <property type="entry name" value="Winged helix' DNA-binding domain"/>
    <property type="match status" value="1"/>
</dbReference>
<protein>
    <submittedName>
        <fullName evidence="3">Helix-turn-helix type 11 domain-containing protein</fullName>
    </submittedName>
</protein>
<evidence type="ECO:0000313" key="3">
    <source>
        <dbReference type="EMBL" id="GAK43903.1"/>
    </source>
</evidence>
<dbReference type="Gene3D" id="1.10.10.10">
    <property type="entry name" value="Winged helix-like DNA-binding domain superfamily/Winged helix DNA-binding domain"/>
    <property type="match status" value="1"/>
</dbReference>
<dbReference type="Proteomes" id="UP000028702">
    <property type="component" value="Unassembled WGS sequence"/>
</dbReference>
<dbReference type="Pfam" id="PF13280">
    <property type="entry name" value="WYL"/>
    <property type="match status" value="1"/>
</dbReference>
<dbReference type="InterPro" id="IPR051534">
    <property type="entry name" value="CBASS_pafABC_assoc_protein"/>
</dbReference>
<evidence type="ECO:0000259" key="1">
    <source>
        <dbReference type="Pfam" id="PF08279"/>
    </source>
</evidence>
<dbReference type="PANTHER" id="PTHR34580">
    <property type="match status" value="1"/>
</dbReference>
<proteinExistence type="predicted"/>
<dbReference type="EMBL" id="BBIO01000001">
    <property type="protein sequence ID" value="GAK43903.1"/>
    <property type="molecule type" value="Genomic_DNA"/>
</dbReference>
<evidence type="ECO:0000313" key="4">
    <source>
        <dbReference type="Proteomes" id="UP000028702"/>
    </source>
</evidence>
<evidence type="ECO:0000259" key="2">
    <source>
        <dbReference type="Pfam" id="PF13280"/>
    </source>
</evidence>
<dbReference type="Pfam" id="PF08279">
    <property type="entry name" value="HTH_11"/>
    <property type="match status" value="1"/>
</dbReference>
<feature type="domain" description="Helix-turn-helix type 11" evidence="1">
    <location>
        <begin position="6"/>
        <end position="59"/>
    </location>
</feature>
<gene>
    <name evidence="3" type="ORF">M2A_0402</name>
</gene>
<keyword evidence="4" id="KW-1185">Reference proteome</keyword>
<name>A0A081B785_9HYPH</name>
<accession>A0A081B785</accession>
<dbReference type="PANTHER" id="PTHR34580:SF3">
    <property type="entry name" value="PROTEIN PAFB"/>
    <property type="match status" value="1"/>
</dbReference>
<dbReference type="STRING" id="1333998.M2A_0402"/>
<sequence>MRRADRLFDIVEYMRRHRRVVTADELAGKMEVSVRTIYRDIADLQASRVPIEGEAGIGYLLRPGYDLPPLMFTEDEAEALALGARIVASWADEELAESARAVLAKLRAVLPPPLQKQMDAFGVMAPPDHYRAEIVVDLAAIRKAVRRRAKIRFGYVNAKGEQSERTVWPLSLAFYGHVWIVPAWCEKREAFRVFRADRMRDLVLPGVRYPKVPGRDLDAYLLEQGISPQDRLE</sequence>
<dbReference type="PROSITE" id="PS52050">
    <property type="entry name" value="WYL"/>
    <property type="match status" value="1"/>
</dbReference>